<feature type="compositionally biased region" description="Low complexity" evidence="1">
    <location>
        <begin position="196"/>
        <end position="214"/>
    </location>
</feature>
<organism evidence="2 3">
    <name type="scientific">Cyclotella cryptica</name>
    <dbReference type="NCBI Taxonomy" id="29204"/>
    <lineage>
        <taxon>Eukaryota</taxon>
        <taxon>Sar</taxon>
        <taxon>Stramenopiles</taxon>
        <taxon>Ochrophyta</taxon>
        <taxon>Bacillariophyta</taxon>
        <taxon>Coscinodiscophyceae</taxon>
        <taxon>Thalassiosirophycidae</taxon>
        <taxon>Stephanodiscales</taxon>
        <taxon>Stephanodiscaceae</taxon>
        <taxon>Cyclotella</taxon>
    </lineage>
</organism>
<evidence type="ECO:0000256" key="1">
    <source>
        <dbReference type="SAM" id="MobiDB-lite"/>
    </source>
</evidence>
<feature type="region of interest" description="Disordered" evidence="1">
    <location>
        <begin position="196"/>
        <end position="215"/>
    </location>
</feature>
<protein>
    <submittedName>
        <fullName evidence="2">Uncharacterized protein</fullName>
    </submittedName>
</protein>
<dbReference type="EMBL" id="JABMIG020000326">
    <property type="protein sequence ID" value="KAL3781133.1"/>
    <property type="molecule type" value="Genomic_DNA"/>
</dbReference>
<feature type="compositionally biased region" description="Basic residues" evidence="1">
    <location>
        <begin position="228"/>
        <end position="241"/>
    </location>
</feature>
<dbReference type="Proteomes" id="UP001516023">
    <property type="component" value="Unassembled WGS sequence"/>
</dbReference>
<dbReference type="AlphaFoldDB" id="A0ABD3NZZ9"/>
<feature type="region of interest" description="Disordered" evidence="1">
    <location>
        <begin position="228"/>
        <end position="259"/>
    </location>
</feature>
<evidence type="ECO:0000313" key="2">
    <source>
        <dbReference type="EMBL" id="KAL3781133.1"/>
    </source>
</evidence>
<gene>
    <name evidence="2" type="ORF">HJC23_001440</name>
</gene>
<comment type="caution">
    <text evidence="2">The sequence shown here is derived from an EMBL/GenBank/DDBJ whole genome shotgun (WGS) entry which is preliminary data.</text>
</comment>
<name>A0ABD3NZZ9_9STRA</name>
<evidence type="ECO:0000313" key="3">
    <source>
        <dbReference type="Proteomes" id="UP001516023"/>
    </source>
</evidence>
<proteinExistence type="predicted"/>
<keyword evidence="3" id="KW-1185">Reference proteome</keyword>
<feature type="compositionally biased region" description="Basic and acidic residues" evidence="1">
    <location>
        <begin position="242"/>
        <end position="259"/>
    </location>
</feature>
<accession>A0ABD3NZZ9</accession>
<reference evidence="2 3" key="1">
    <citation type="journal article" date="2020" name="G3 (Bethesda)">
        <title>Improved Reference Genome for Cyclotella cryptica CCMP332, a Model for Cell Wall Morphogenesis, Salinity Adaptation, and Lipid Production in Diatoms (Bacillariophyta).</title>
        <authorList>
            <person name="Roberts W.R."/>
            <person name="Downey K.M."/>
            <person name="Ruck E.C."/>
            <person name="Traller J.C."/>
            <person name="Alverson A.J."/>
        </authorList>
    </citation>
    <scope>NUCLEOTIDE SEQUENCE [LARGE SCALE GENOMIC DNA]</scope>
    <source>
        <strain evidence="2 3">CCMP332</strain>
    </source>
</reference>
<sequence>MLMMPFHFKREELDSNLVVGPHTVVAPSYDPHCERRDISRGCLPVAVISAEKLLDLNEGPAETAAIANVLLSSAKMSPYVVDAEAWDCIWAELIVHRKGARTVVDRPNTPYTEADYNFSSEMLDAMITELDRLITKYSSSEWSSLGTANRIVDLVSWHRGLTQAELDEMNSGRRKLSAKDFLGPTEREKRRLASLANHEGGPAPGNAPNSPNTGYFDAMARERIALKRRKARKAQRQRKAQRKDDRRAERTLTLLRRDE</sequence>